<protein>
    <recommendedName>
        <fullName evidence="3 6">Altered inheritance of mitochondria protein 24, mitochondrial</fullName>
    </recommendedName>
</protein>
<dbReference type="InterPro" id="IPR036983">
    <property type="entry name" value="AIM24_sf"/>
</dbReference>
<comment type="similarity">
    <text evidence="2 6">Belongs to the AIM24 family.</text>
</comment>
<evidence type="ECO:0000256" key="6">
    <source>
        <dbReference type="RuleBase" id="RU363045"/>
    </source>
</evidence>
<dbReference type="InterPro" id="IPR002838">
    <property type="entry name" value="AIM24"/>
</dbReference>
<evidence type="ECO:0000256" key="1">
    <source>
        <dbReference type="ARBA" id="ARBA00004173"/>
    </source>
</evidence>
<evidence type="ECO:0000256" key="3">
    <source>
        <dbReference type="ARBA" id="ARBA00013287"/>
    </source>
</evidence>
<dbReference type="Gene3D" id="3.60.160.10">
    <property type="entry name" value="Mitochondrial biogenesis AIM24"/>
    <property type="match status" value="1"/>
</dbReference>
<evidence type="ECO:0000256" key="4">
    <source>
        <dbReference type="ARBA" id="ARBA00022946"/>
    </source>
</evidence>
<comment type="subcellular location">
    <subcellularLocation>
        <location evidence="1 6">Mitochondrion</location>
    </subcellularLocation>
</comment>
<evidence type="ECO:0000313" key="7">
    <source>
        <dbReference type="EMBL" id="KAF5094678.1"/>
    </source>
</evidence>
<evidence type="ECO:0000256" key="2">
    <source>
        <dbReference type="ARBA" id="ARBA00009322"/>
    </source>
</evidence>
<comment type="caution">
    <text evidence="7">The sequence shown here is derived from an EMBL/GenBank/DDBJ whole genome shotgun (WGS) entry which is preliminary data.</text>
</comment>
<dbReference type="PANTHER" id="PTHR36959:SF2">
    <property type="entry name" value="ALTERED INHERITANCE OF MITOCHONDRIA PROTEIN 24, MITOCHONDRIAL"/>
    <property type="match status" value="1"/>
</dbReference>
<organism evidence="7 8">
    <name type="scientific">Geotrichum candidum</name>
    <name type="common">Oospora lactis</name>
    <name type="synonym">Dipodascus geotrichum</name>
    <dbReference type="NCBI Taxonomy" id="1173061"/>
    <lineage>
        <taxon>Eukaryota</taxon>
        <taxon>Fungi</taxon>
        <taxon>Dikarya</taxon>
        <taxon>Ascomycota</taxon>
        <taxon>Saccharomycotina</taxon>
        <taxon>Dipodascomycetes</taxon>
        <taxon>Dipodascales</taxon>
        <taxon>Dipodascaceae</taxon>
        <taxon>Geotrichum</taxon>
    </lineage>
</organism>
<sequence>MRPRSLASAPLLRRALHIVQAPTHPSLASITDNIPLIENATSESQQLFPAVFNVLGTPGSILQVSLPPSTPLYAKRKSLLSISTPASTSGSADAAEEPAESKIFSTLQFLSLFNVYQRLTSTVPISLTLSAPTAPGASIAVVELNGTVDWWVNGRYRHILAFASTPASTLTVAGHGAKSHVTGRGIIALSARSLNIFRVGLAPGESFLVRRAALLGYSIDDPFRTRVTYDDTISTAATEATAVVDAPPVSKVREIFNGLWARTKAAVSWLNRNNEFVKVHGPATLLVDSAAGAPTASSSPISIKLGGSIEREIAKAIVAEQSGGTPGKVVKKDDPKHYLKYANIGTDGKATFESTSSFKDFKA</sequence>
<reference evidence="7" key="2">
    <citation type="submission" date="2020-01" db="EMBL/GenBank/DDBJ databases">
        <authorList>
            <person name="Perkins V."/>
            <person name="Lessard M.-H."/>
            <person name="Dugat-Bony E."/>
            <person name="Frenette M."/>
            <person name="Labrie S."/>
        </authorList>
    </citation>
    <scope>NUCLEOTIDE SEQUENCE</scope>
    <source>
        <strain evidence="7">LMA-70</strain>
    </source>
</reference>
<dbReference type="EMBL" id="QQZK01000175">
    <property type="protein sequence ID" value="KAF5094678.1"/>
    <property type="molecule type" value="Genomic_DNA"/>
</dbReference>
<accession>A0A9P5G2G1</accession>
<dbReference type="Proteomes" id="UP000750522">
    <property type="component" value="Unassembled WGS sequence"/>
</dbReference>
<evidence type="ECO:0000256" key="5">
    <source>
        <dbReference type="ARBA" id="ARBA00023128"/>
    </source>
</evidence>
<dbReference type="Pfam" id="PF01987">
    <property type="entry name" value="AIM24"/>
    <property type="match status" value="1"/>
</dbReference>
<dbReference type="GO" id="GO:0007007">
    <property type="term" value="P:inner mitochondrial membrane organization"/>
    <property type="evidence" value="ECO:0007669"/>
    <property type="project" value="TreeGrafter"/>
</dbReference>
<dbReference type="GO" id="GO:0005743">
    <property type="term" value="C:mitochondrial inner membrane"/>
    <property type="evidence" value="ECO:0007669"/>
    <property type="project" value="TreeGrafter"/>
</dbReference>
<dbReference type="AlphaFoldDB" id="A0A9P5G2G1"/>
<keyword evidence="4" id="KW-0809">Transit peptide</keyword>
<reference evidence="7" key="1">
    <citation type="journal article" date="2020" name="Front. Microbiol.">
        <title>Phenotypic and Genetic Characterization of the Cheese Ripening Yeast Geotrichum candidum.</title>
        <authorList>
            <person name="Perkins V."/>
            <person name="Vignola S."/>
            <person name="Lessard M.H."/>
            <person name="Plante P.L."/>
            <person name="Corbeil J."/>
            <person name="Dugat-Bony E."/>
            <person name="Frenette M."/>
            <person name="Labrie S."/>
        </authorList>
    </citation>
    <scope>NUCLEOTIDE SEQUENCE</scope>
    <source>
        <strain evidence="7">LMA-70</strain>
    </source>
</reference>
<dbReference type="PANTHER" id="PTHR36959">
    <property type="entry name" value="ALTERED INHERITANCE OF MITOCHONDRIA PROTEIN 24, MITOCHONDRIAL"/>
    <property type="match status" value="1"/>
</dbReference>
<proteinExistence type="inferred from homology"/>
<name>A0A9P5G2G1_GEOCN</name>
<keyword evidence="5 6" id="KW-0496">Mitochondrion</keyword>
<evidence type="ECO:0000313" key="8">
    <source>
        <dbReference type="Proteomes" id="UP000750522"/>
    </source>
</evidence>
<gene>
    <name evidence="7" type="ORF">DV451_004959</name>
</gene>